<keyword evidence="7 9" id="KW-0786">Thiamine pyrophosphate</keyword>
<protein>
    <submittedName>
        <fullName evidence="14">Thiamine pyrophosphate-binding protein</fullName>
    </submittedName>
</protein>
<evidence type="ECO:0000256" key="4">
    <source>
        <dbReference type="ARBA" id="ARBA00022723"/>
    </source>
</evidence>
<dbReference type="InterPro" id="IPR047214">
    <property type="entry name" value="TPP_PDC_IPDC"/>
</dbReference>
<keyword evidence="5" id="KW-0210">Decarboxylase</keyword>
<name>A0ABT6F7C4_9BACT</name>
<keyword evidence="8" id="KW-0456">Lyase</keyword>
<evidence type="ECO:0000256" key="7">
    <source>
        <dbReference type="ARBA" id="ARBA00023052"/>
    </source>
</evidence>
<dbReference type="PANTHER" id="PTHR43452:SF30">
    <property type="entry name" value="PYRUVATE DECARBOXYLASE ISOZYME 1-RELATED"/>
    <property type="match status" value="1"/>
</dbReference>
<evidence type="ECO:0000259" key="13">
    <source>
        <dbReference type="Pfam" id="PF02776"/>
    </source>
</evidence>
<feature type="domain" description="Thiamine pyrophosphate enzyme TPP-binding" evidence="12">
    <location>
        <begin position="387"/>
        <end position="529"/>
    </location>
</feature>
<dbReference type="Gene3D" id="3.40.50.970">
    <property type="match status" value="2"/>
</dbReference>
<dbReference type="Gene3D" id="3.40.50.1220">
    <property type="entry name" value="TPP-binding domain"/>
    <property type="match status" value="1"/>
</dbReference>
<keyword evidence="6" id="KW-0460">Magnesium</keyword>
<dbReference type="InterPro" id="IPR012001">
    <property type="entry name" value="Thiamin_PyroP_enz_TPP-bd_dom"/>
</dbReference>
<dbReference type="CDD" id="cd07038">
    <property type="entry name" value="TPP_PYR_PDC_IPDC_like"/>
    <property type="match status" value="1"/>
</dbReference>
<reference evidence="14 15" key="1">
    <citation type="submission" date="2023-03" db="EMBL/GenBank/DDBJ databases">
        <title>Paludisphaera mucosa sp. nov. a novel planctomycete from northern fen.</title>
        <authorList>
            <person name="Ivanova A."/>
        </authorList>
    </citation>
    <scope>NUCLEOTIDE SEQUENCE [LARGE SCALE GENOMIC DNA]</scope>
    <source>
        <strain evidence="14 15">Pla2</strain>
    </source>
</reference>
<evidence type="ECO:0000256" key="1">
    <source>
        <dbReference type="ARBA" id="ARBA00001920"/>
    </source>
</evidence>
<evidence type="ECO:0000256" key="8">
    <source>
        <dbReference type="ARBA" id="ARBA00023239"/>
    </source>
</evidence>
<evidence type="ECO:0000256" key="6">
    <source>
        <dbReference type="ARBA" id="ARBA00022842"/>
    </source>
</evidence>
<evidence type="ECO:0000313" key="14">
    <source>
        <dbReference type="EMBL" id="MDG3003495.1"/>
    </source>
</evidence>
<dbReference type="InterPro" id="IPR029035">
    <property type="entry name" value="DHS-like_NAD/FAD-binding_dom"/>
</dbReference>
<dbReference type="InterPro" id="IPR012000">
    <property type="entry name" value="Thiamin_PyroP_enz_cen_dom"/>
</dbReference>
<dbReference type="InterPro" id="IPR000399">
    <property type="entry name" value="TPP-bd_CS"/>
</dbReference>
<sequence>MAETILPTLTVGRYLIDRIAELGVKHVFGIPGDYVLGLYKMLEESPMTLVGTTREDNAGFAADAYARINGLGCVCLTYCVGGLSAANSIAGAFAEKSPVIVLSGSPGVGERAHNPLLHHKVKTFETQFDVFQHLTVASAVLDRPDTAFAEIDRVLDAALRYKRPVYLELPRDQLHSAPDAPHHRRTSVQASDQDALREALDEAEALLTSAKRPVILADVEIHRFHLQDELIELAESAGMPIATTILGKSVVAEAHPLFAGVYEGGMGRPEVTTLVESSDCLLMLGCFLTDINLGVFTAKLDPSRCIDATSEDLRIRRHHYRDVRLDDFIRGLIDRRLTVNRTPIPKRTSPFAEVEIGPGDSPATSSKVFARLNRLLNEAKGATVIADVGDSLFGATDLEMERRTEFLSPAYYTSMGFGVPAALGANMANPASRVLVIVGDGAFQMTGMELSTIARHGFNPIIVILNNHGYTTERFMLEGSFNDVFNWEYHRITDMLGTGLGVEVRTVAELDEGLARAWANTDSFSLLNIHLDPYDHSPALERLAARMGELVRKRG</sequence>
<dbReference type="SUPFAM" id="SSF52518">
    <property type="entry name" value="Thiamin diphosphate-binding fold (THDP-binding)"/>
    <property type="match status" value="2"/>
</dbReference>
<feature type="region of interest" description="Disordered" evidence="10">
    <location>
        <begin position="175"/>
        <end position="194"/>
    </location>
</feature>
<evidence type="ECO:0000256" key="5">
    <source>
        <dbReference type="ARBA" id="ARBA00022793"/>
    </source>
</evidence>
<dbReference type="Pfam" id="PF02775">
    <property type="entry name" value="TPP_enzyme_C"/>
    <property type="match status" value="1"/>
</dbReference>
<dbReference type="InterPro" id="IPR029061">
    <property type="entry name" value="THDP-binding"/>
</dbReference>
<keyword evidence="4" id="KW-0479">Metal-binding</keyword>
<dbReference type="EMBL" id="JARRAG010000001">
    <property type="protein sequence ID" value="MDG3003495.1"/>
    <property type="molecule type" value="Genomic_DNA"/>
</dbReference>
<dbReference type="Pfam" id="PF02776">
    <property type="entry name" value="TPP_enzyme_N"/>
    <property type="match status" value="1"/>
</dbReference>
<dbReference type="PROSITE" id="PS00187">
    <property type="entry name" value="TPP_ENZYMES"/>
    <property type="match status" value="1"/>
</dbReference>
<evidence type="ECO:0000259" key="11">
    <source>
        <dbReference type="Pfam" id="PF00205"/>
    </source>
</evidence>
<evidence type="ECO:0000259" key="12">
    <source>
        <dbReference type="Pfam" id="PF02775"/>
    </source>
</evidence>
<evidence type="ECO:0000256" key="3">
    <source>
        <dbReference type="ARBA" id="ARBA00007812"/>
    </source>
</evidence>
<evidence type="ECO:0000256" key="9">
    <source>
        <dbReference type="RuleBase" id="RU362132"/>
    </source>
</evidence>
<gene>
    <name evidence="14" type="ORF">PZE19_06935</name>
</gene>
<dbReference type="Pfam" id="PF00205">
    <property type="entry name" value="TPP_enzyme_M"/>
    <property type="match status" value="1"/>
</dbReference>
<proteinExistence type="inferred from homology"/>
<dbReference type="CDD" id="cd02005">
    <property type="entry name" value="TPP_PDC_IPDC"/>
    <property type="match status" value="1"/>
</dbReference>
<dbReference type="Proteomes" id="UP001216907">
    <property type="component" value="Unassembled WGS sequence"/>
</dbReference>
<accession>A0ABT6F7C4</accession>
<feature type="domain" description="Thiamine pyrophosphate enzyme N-terminal TPP-binding" evidence="13">
    <location>
        <begin position="10"/>
        <end position="115"/>
    </location>
</feature>
<comment type="similarity">
    <text evidence="3 9">Belongs to the TPP enzyme family.</text>
</comment>
<dbReference type="PIRSF" id="PIRSF036565">
    <property type="entry name" value="Pyruvt_ip_decrb"/>
    <property type="match status" value="1"/>
</dbReference>
<evidence type="ECO:0000256" key="10">
    <source>
        <dbReference type="SAM" id="MobiDB-lite"/>
    </source>
</evidence>
<dbReference type="InterPro" id="IPR011766">
    <property type="entry name" value="TPP_enzyme_TPP-bd"/>
</dbReference>
<dbReference type="InterPro" id="IPR012110">
    <property type="entry name" value="PDC/IPDC-like"/>
</dbReference>
<evidence type="ECO:0000313" key="15">
    <source>
        <dbReference type="Proteomes" id="UP001216907"/>
    </source>
</evidence>
<dbReference type="InterPro" id="IPR047213">
    <property type="entry name" value="TPP_PYR_PDC_IPDC-like"/>
</dbReference>
<feature type="domain" description="Thiamine pyrophosphate enzyme central" evidence="11">
    <location>
        <begin position="201"/>
        <end position="323"/>
    </location>
</feature>
<evidence type="ECO:0000256" key="2">
    <source>
        <dbReference type="ARBA" id="ARBA00001964"/>
    </source>
</evidence>
<keyword evidence="15" id="KW-1185">Reference proteome</keyword>
<dbReference type="SUPFAM" id="SSF52467">
    <property type="entry name" value="DHS-like NAD/FAD-binding domain"/>
    <property type="match status" value="1"/>
</dbReference>
<comment type="caution">
    <text evidence="14">The sequence shown here is derived from an EMBL/GenBank/DDBJ whole genome shotgun (WGS) entry which is preliminary data.</text>
</comment>
<comment type="cofactor">
    <cofactor evidence="1">
        <name>a metal cation</name>
        <dbReference type="ChEBI" id="CHEBI:25213"/>
    </cofactor>
</comment>
<dbReference type="PANTHER" id="PTHR43452">
    <property type="entry name" value="PYRUVATE DECARBOXYLASE"/>
    <property type="match status" value="1"/>
</dbReference>
<dbReference type="RefSeq" id="WP_277859845.1">
    <property type="nucleotide sequence ID" value="NZ_JARRAG010000001.1"/>
</dbReference>
<comment type="cofactor">
    <cofactor evidence="2">
        <name>thiamine diphosphate</name>
        <dbReference type="ChEBI" id="CHEBI:58937"/>
    </cofactor>
</comment>
<organism evidence="14 15">
    <name type="scientific">Paludisphaera mucosa</name>
    <dbReference type="NCBI Taxonomy" id="3030827"/>
    <lineage>
        <taxon>Bacteria</taxon>
        <taxon>Pseudomonadati</taxon>
        <taxon>Planctomycetota</taxon>
        <taxon>Planctomycetia</taxon>
        <taxon>Isosphaerales</taxon>
        <taxon>Isosphaeraceae</taxon>
        <taxon>Paludisphaera</taxon>
    </lineage>
</organism>